<accession>A0A1Y6BMF5</accession>
<dbReference type="STRING" id="1513793.SAMN06296036_10571"/>
<dbReference type="InterPro" id="IPR032675">
    <property type="entry name" value="LRR_dom_sf"/>
</dbReference>
<keyword evidence="2" id="KW-0677">Repeat</keyword>
<dbReference type="Gene3D" id="3.80.10.10">
    <property type="entry name" value="Ribonuclease Inhibitor"/>
    <property type="match status" value="2"/>
</dbReference>
<evidence type="ECO:0000256" key="2">
    <source>
        <dbReference type="ARBA" id="ARBA00022737"/>
    </source>
</evidence>
<dbReference type="SUPFAM" id="SSF52058">
    <property type="entry name" value="L domain-like"/>
    <property type="match status" value="1"/>
</dbReference>
<dbReference type="PANTHER" id="PTHR46652">
    <property type="entry name" value="LEUCINE-RICH REPEAT AND IQ DOMAIN-CONTAINING PROTEIN 1-RELATED"/>
    <property type="match status" value="1"/>
</dbReference>
<organism evidence="3 4">
    <name type="scientific">Pseudobacteriovorax antillogorgiicola</name>
    <dbReference type="NCBI Taxonomy" id="1513793"/>
    <lineage>
        <taxon>Bacteria</taxon>
        <taxon>Pseudomonadati</taxon>
        <taxon>Bdellovibrionota</taxon>
        <taxon>Oligoflexia</taxon>
        <taxon>Oligoflexales</taxon>
        <taxon>Pseudobacteriovoracaceae</taxon>
        <taxon>Pseudobacteriovorax</taxon>
    </lineage>
</organism>
<evidence type="ECO:0000313" key="4">
    <source>
        <dbReference type="Proteomes" id="UP000192907"/>
    </source>
</evidence>
<gene>
    <name evidence="3" type="ORF">SAMN06296036_10571</name>
</gene>
<protein>
    <submittedName>
        <fullName evidence="3">Leucine Rich repeat-containing protein</fullName>
    </submittedName>
</protein>
<dbReference type="PROSITE" id="PS51450">
    <property type="entry name" value="LRR"/>
    <property type="match status" value="2"/>
</dbReference>
<dbReference type="Proteomes" id="UP000192907">
    <property type="component" value="Unassembled WGS sequence"/>
</dbReference>
<dbReference type="RefSeq" id="WP_132317547.1">
    <property type="nucleotide sequence ID" value="NZ_FWZT01000005.1"/>
</dbReference>
<dbReference type="PROSITE" id="PS51257">
    <property type="entry name" value="PROKAR_LIPOPROTEIN"/>
    <property type="match status" value="1"/>
</dbReference>
<reference evidence="4" key="1">
    <citation type="submission" date="2017-04" db="EMBL/GenBank/DDBJ databases">
        <authorList>
            <person name="Varghese N."/>
            <person name="Submissions S."/>
        </authorList>
    </citation>
    <scope>NUCLEOTIDE SEQUENCE [LARGE SCALE GENOMIC DNA]</scope>
    <source>
        <strain evidence="4">RKEM611</strain>
    </source>
</reference>
<evidence type="ECO:0000256" key="1">
    <source>
        <dbReference type="ARBA" id="ARBA00022614"/>
    </source>
</evidence>
<dbReference type="InterPro" id="IPR050836">
    <property type="entry name" value="SDS22/Internalin_LRR"/>
</dbReference>
<name>A0A1Y6BMF5_9BACT</name>
<sequence>MRITTLFLLGLMISCGKSNDDGNKGDEDLNLNAPESVVFNAKDLTVYKDCEKAPSEQVAKTIDALMEHLNADSCEGMAEKAGEATVIWLDERGLTDLSSVSGLPNLISLYAQGNEIEDISFVRDLDLELLDVSNNRVMDINPIVAMADSLSTLKLAGNAVADFTPVLSLEALKWLEVDGSNLDVAAVAALDLEALYITGDGAQNLSSVKGITSLYRLKVAGANLENADFLSEASLAQLTYLSLANNKLSDLSGFPQLKKLDELDLSSNEVVDLSFVDNIPQVVKLDLSGNLIEDITPLLSLSSLDSVNFRLVLDGNEVIACPSEDQSKVLAEKCD</sequence>
<dbReference type="EMBL" id="FWZT01000005">
    <property type="protein sequence ID" value="SMF11296.1"/>
    <property type="molecule type" value="Genomic_DNA"/>
</dbReference>
<dbReference type="Pfam" id="PF12799">
    <property type="entry name" value="LRR_4"/>
    <property type="match status" value="1"/>
</dbReference>
<dbReference type="AlphaFoldDB" id="A0A1Y6BMF5"/>
<dbReference type="PANTHER" id="PTHR46652:SF3">
    <property type="entry name" value="LEUCINE-RICH REPEAT-CONTAINING PROTEIN 9"/>
    <property type="match status" value="1"/>
</dbReference>
<keyword evidence="4" id="KW-1185">Reference proteome</keyword>
<dbReference type="InterPro" id="IPR001611">
    <property type="entry name" value="Leu-rich_rpt"/>
</dbReference>
<dbReference type="InterPro" id="IPR025875">
    <property type="entry name" value="Leu-rich_rpt_4"/>
</dbReference>
<evidence type="ECO:0000313" key="3">
    <source>
        <dbReference type="EMBL" id="SMF11296.1"/>
    </source>
</evidence>
<keyword evidence="1" id="KW-0433">Leucine-rich repeat</keyword>
<dbReference type="OrthoDB" id="1467561at2"/>
<proteinExistence type="predicted"/>